<reference evidence="1 2" key="1">
    <citation type="submission" date="2021-01" db="EMBL/GenBank/DDBJ databases">
        <title>Brevundimonas vitis sp. nov., an bacterium isolated from grape (Vitis vinifera).</title>
        <authorList>
            <person name="Jiang L."/>
            <person name="Lee J."/>
        </authorList>
    </citation>
    <scope>NUCLEOTIDE SEQUENCE [LARGE SCALE GENOMIC DNA]</scope>
    <source>
        <strain evidence="1 2">GRTSA-9</strain>
    </source>
</reference>
<protein>
    <recommendedName>
        <fullName evidence="3">ArsR family transcriptional regulator</fullName>
    </recommendedName>
</protein>
<gene>
    <name evidence="1" type="ORF">JIP62_06255</name>
</gene>
<name>A0ABX7BR26_9CAUL</name>
<dbReference type="EMBL" id="CP067977">
    <property type="protein sequence ID" value="QQQ19686.1"/>
    <property type="molecule type" value="Genomic_DNA"/>
</dbReference>
<evidence type="ECO:0000313" key="2">
    <source>
        <dbReference type="Proteomes" id="UP000595448"/>
    </source>
</evidence>
<accession>A0ABX7BR26</accession>
<evidence type="ECO:0000313" key="1">
    <source>
        <dbReference type="EMBL" id="QQQ19686.1"/>
    </source>
</evidence>
<dbReference type="RefSeq" id="WP_201104037.1">
    <property type="nucleotide sequence ID" value="NZ_CP067977.1"/>
</dbReference>
<evidence type="ECO:0008006" key="3">
    <source>
        <dbReference type="Google" id="ProtNLM"/>
    </source>
</evidence>
<proteinExistence type="predicted"/>
<organism evidence="1 2">
    <name type="scientific">Brevundimonas vitisensis</name>
    <dbReference type="NCBI Taxonomy" id="2800818"/>
    <lineage>
        <taxon>Bacteria</taxon>
        <taxon>Pseudomonadati</taxon>
        <taxon>Pseudomonadota</taxon>
        <taxon>Alphaproteobacteria</taxon>
        <taxon>Caulobacterales</taxon>
        <taxon>Caulobacteraceae</taxon>
        <taxon>Brevundimonas</taxon>
    </lineage>
</organism>
<sequence>MSYAEHLAANRRLCILQNLIADEGHGSETAIEQTLRAQGHHASMSRDHVRELLKDLKALDAVTIDYFRDTLMVAHITERGVAVAEGRITVDGVEKPPIGRR</sequence>
<dbReference type="Proteomes" id="UP000595448">
    <property type="component" value="Chromosome"/>
</dbReference>
<keyword evidence="2" id="KW-1185">Reference proteome</keyword>